<evidence type="ECO:0000256" key="1">
    <source>
        <dbReference type="SAM" id="Phobius"/>
    </source>
</evidence>
<feature type="transmembrane region" description="Helical" evidence="1">
    <location>
        <begin position="54"/>
        <end position="73"/>
    </location>
</feature>
<name>A0AAW0KU87_QUESU</name>
<protein>
    <submittedName>
        <fullName evidence="2">Uncharacterized protein</fullName>
    </submittedName>
</protein>
<keyword evidence="1" id="KW-0472">Membrane</keyword>
<dbReference type="Proteomes" id="UP000237347">
    <property type="component" value="Unassembled WGS sequence"/>
</dbReference>
<evidence type="ECO:0000313" key="2">
    <source>
        <dbReference type="EMBL" id="KAK7842972.1"/>
    </source>
</evidence>
<comment type="caution">
    <text evidence="2">The sequence shown here is derived from an EMBL/GenBank/DDBJ whole genome shotgun (WGS) entry which is preliminary data.</text>
</comment>
<sequence length="88" mass="9605">MADKKASSSSFSSSSLYELRSHQSRLAMLFLKARDYKKTLEIARTIVSRSPNSAATLGILGILQFVTAISPAYTLNTLQKSMAILPLP</sequence>
<keyword evidence="1" id="KW-1133">Transmembrane helix</keyword>
<gene>
    <name evidence="2" type="ORF">CFP56_013215</name>
</gene>
<reference evidence="2 3" key="1">
    <citation type="journal article" date="2018" name="Sci. Data">
        <title>The draft genome sequence of cork oak.</title>
        <authorList>
            <person name="Ramos A.M."/>
            <person name="Usie A."/>
            <person name="Barbosa P."/>
            <person name="Barros P.M."/>
            <person name="Capote T."/>
            <person name="Chaves I."/>
            <person name="Simoes F."/>
            <person name="Abreu I."/>
            <person name="Carrasquinho I."/>
            <person name="Faro C."/>
            <person name="Guimaraes J.B."/>
            <person name="Mendonca D."/>
            <person name="Nobrega F."/>
            <person name="Rodrigues L."/>
            <person name="Saibo N.J.M."/>
            <person name="Varela M.C."/>
            <person name="Egas C."/>
            <person name="Matos J."/>
            <person name="Miguel C.M."/>
            <person name="Oliveira M.M."/>
            <person name="Ricardo C.P."/>
            <person name="Goncalves S."/>
        </authorList>
    </citation>
    <scope>NUCLEOTIDE SEQUENCE [LARGE SCALE GENOMIC DNA]</scope>
    <source>
        <strain evidence="3">cv. HL8</strain>
    </source>
</reference>
<evidence type="ECO:0000313" key="3">
    <source>
        <dbReference type="Proteomes" id="UP000237347"/>
    </source>
</evidence>
<keyword evidence="3" id="KW-1185">Reference proteome</keyword>
<proteinExistence type="predicted"/>
<accession>A0AAW0KU87</accession>
<dbReference type="EMBL" id="PKMF04000212">
    <property type="protein sequence ID" value="KAK7842972.1"/>
    <property type="molecule type" value="Genomic_DNA"/>
</dbReference>
<dbReference type="AlphaFoldDB" id="A0AAW0KU87"/>
<keyword evidence="1" id="KW-0812">Transmembrane</keyword>
<organism evidence="2 3">
    <name type="scientific">Quercus suber</name>
    <name type="common">Cork oak</name>
    <dbReference type="NCBI Taxonomy" id="58331"/>
    <lineage>
        <taxon>Eukaryota</taxon>
        <taxon>Viridiplantae</taxon>
        <taxon>Streptophyta</taxon>
        <taxon>Embryophyta</taxon>
        <taxon>Tracheophyta</taxon>
        <taxon>Spermatophyta</taxon>
        <taxon>Magnoliopsida</taxon>
        <taxon>eudicotyledons</taxon>
        <taxon>Gunneridae</taxon>
        <taxon>Pentapetalae</taxon>
        <taxon>rosids</taxon>
        <taxon>fabids</taxon>
        <taxon>Fagales</taxon>
        <taxon>Fagaceae</taxon>
        <taxon>Quercus</taxon>
    </lineage>
</organism>